<keyword evidence="3" id="KW-1185">Reference proteome</keyword>
<reference evidence="2" key="1">
    <citation type="journal article" date="2022" name="Int. J. Mol. Sci.">
        <title>Draft Genome of Tanacetum Coccineum: Genomic Comparison of Closely Related Tanacetum-Family Plants.</title>
        <authorList>
            <person name="Yamashiro T."/>
            <person name="Shiraishi A."/>
            <person name="Nakayama K."/>
            <person name="Satake H."/>
        </authorList>
    </citation>
    <scope>NUCLEOTIDE SEQUENCE</scope>
</reference>
<sequence>MAEAKSTKKIDWNDPSGNYKISDSRNVLHCIRQSLKVGILIQKFEPMDAEHGSEKAKSPEKRKGLLKDCGEEG</sequence>
<evidence type="ECO:0000256" key="1">
    <source>
        <dbReference type="SAM" id="MobiDB-lite"/>
    </source>
</evidence>
<name>A0ABQ5CHM6_9ASTR</name>
<evidence type="ECO:0000313" key="2">
    <source>
        <dbReference type="EMBL" id="GJT26586.1"/>
    </source>
</evidence>
<feature type="region of interest" description="Disordered" evidence="1">
    <location>
        <begin position="46"/>
        <end position="73"/>
    </location>
</feature>
<evidence type="ECO:0000313" key="3">
    <source>
        <dbReference type="Proteomes" id="UP001151760"/>
    </source>
</evidence>
<dbReference type="Proteomes" id="UP001151760">
    <property type="component" value="Unassembled WGS sequence"/>
</dbReference>
<reference evidence="2" key="2">
    <citation type="submission" date="2022-01" db="EMBL/GenBank/DDBJ databases">
        <authorList>
            <person name="Yamashiro T."/>
            <person name="Shiraishi A."/>
            <person name="Satake H."/>
            <person name="Nakayama K."/>
        </authorList>
    </citation>
    <scope>NUCLEOTIDE SEQUENCE</scope>
</reference>
<protein>
    <submittedName>
        <fullName evidence="2">Uncharacterized protein</fullName>
    </submittedName>
</protein>
<comment type="caution">
    <text evidence="2">The sequence shown here is derived from an EMBL/GenBank/DDBJ whole genome shotgun (WGS) entry which is preliminary data.</text>
</comment>
<organism evidence="2 3">
    <name type="scientific">Tanacetum coccineum</name>
    <dbReference type="NCBI Taxonomy" id="301880"/>
    <lineage>
        <taxon>Eukaryota</taxon>
        <taxon>Viridiplantae</taxon>
        <taxon>Streptophyta</taxon>
        <taxon>Embryophyta</taxon>
        <taxon>Tracheophyta</taxon>
        <taxon>Spermatophyta</taxon>
        <taxon>Magnoliopsida</taxon>
        <taxon>eudicotyledons</taxon>
        <taxon>Gunneridae</taxon>
        <taxon>Pentapetalae</taxon>
        <taxon>asterids</taxon>
        <taxon>campanulids</taxon>
        <taxon>Asterales</taxon>
        <taxon>Asteraceae</taxon>
        <taxon>Asteroideae</taxon>
        <taxon>Anthemideae</taxon>
        <taxon>Anthemidinae</taxon>
        <taxon>Tanacetum</taxon>
    </lineage>
</organism>
<proteinExistence type="predicted"/>
<dbReference type="EMBL" id="BQNB010014305">
    <property type="protein sequence ID" value="GJT26586.1"/>
    <property type="molecule type" value="Genomic_DNA"/>
</dbReference>
<gene>
    <name evidence="2" type="ORF">Tco_0906861</name>
</gene>
<accession>A0ABQ5CHM6</accession>